<dbReference type="Proteomes" id="UP000567885">
    <property type="component" value="Unassembled WGS sequence"/>
</dbReference>
<organism evidence="6 7">
    <name type="scientific">Fusarium heterosporum</name>
    <dbReference type="NCBI Taxonomy" id="42747"/>
    <lineage>
        <taxon>Eukaryota</taxon>
        <taxon>Fungi</taxon>
        <taxon>Dikarya</taxon>
        <taxon>Ascomycota</taxon>
        <taxon>Pezizomycotina</taxon>
        <taxon>Sordariomycetes</taxon>
        <taxon>Hypocreomycetidae</taxon>
        <taxon>Hypocreales</taxon>
        <taxon>Nectriaceae</taxon>
        <taxon>Fusarium</taxon>
        <taxon>Fusarium heterosporum species complex</taxon>
    </lineage>
</organism>
<dbReference type="Gene3D" id="3.10.110.10">
    <property type="entry name" value="Ubiquitin Conjugating Enzyme"/>
    <property type="match status" value="1"/>
</dbReference>
<dbReference type="InterPro" id="IPR051838">
    <property type="entry name" value="ARTD_PARP"/>
</dbReference>
<reference evidence="6 7" key="1">
    <citation type="submission" date="2020-05" db="EMBL/GenBank/DDBJ databases">
        <title>Identification and distribution of gene clusters putatively required for synthesis of sphingolipid metabolism inhibitors in phylogenetically diverse species of the filamentous fungus Fusarium.</title>
        <authorList>
            <person name="Kim H.-S."/>
            <person name="Busman M."/>
            <person name="Brown D.W."/>
            <person name="Divon H."/>
            <person name="Uhlig S."/>
            <person name="Proctor R.H."/>
        </authorList>
    </citation>
    <scope>NUCLEOTIDE SEQUENCE [LARGE SCALE GENOMIC DNA]</scope>
    <source>
        <strain evidence="6 7">NRRL 20693</strain>
    </source>
</reference>
<dbReference type="Gene3D" id="3.90.228.10">
    <property type="match status" value="1"/>
</dbReference>
<dbReference type="InterPro" id="IPR000608">
    <property type="entry name" value="UBC"/>
</dbReference>
<dbReference type="SMART" id="SM00212">
    <property type="entry name" value="UBCc"/>
    <property type="match status" value="1"/>
</dbReference>
<keyword evidence="2" id="KW-0808">Transferase</keyword>
<protein>
    <recommendedName>
        <fullName evidence="5">UBC core domain-containing protein</fullName>
    </recommendedName>
</protein>
<dbReference type="Pfam" id="PF00179">
    <property type="entry name" value="UQ_con"/>
    <property type="match status" value="1"/>
</dbReference>
<dbReference type="SUPFAM" id="SSF56399">
    <property type="entry name" value="ADP-ribosylation"/>
    <property type="match status" value="1"/>
</dbReference>
<evidence type="ECO:0000313" key="7">
    <source>
        <dbReference type="Proteomes" id="UP000567885"/>
    </source>
</evidence>
<feature type="domain" description="UBC core" evidence="5">
    <location>
        <begin position="995"/>
        <end position="1170"/>
    </location>
</feature>
<evidence type="ECO:0000259" key="5">
    <source>
        <dbReference type="PROSITE" id="PS50127"/>
    </source>
</evidence>
<keyword evidence="3" id="KW-0548">Nucleotidyltransferase</keyword>
<dbReference type="GO" id="GO:0003950">
    <property type="term" value="F:NAD+ poly-ADP-ribosyltransferase activity"/>
    <property type="evidence" value="ECO:0007669"/>
    <property type="project" value="InterPro"/>
</dbReference>
<keyword evidence="7" id="KW-1185">Reference proteome</keyword>
<keyword evidence="4" id="KW-0520">NAD</keyword>
<dbReference type="InterPro" id="IPR012317">
    <property type="entry name" value="Poly(ADP-ribose)pol_cat_dom"/>
</dbReference>
<gene>
    <name evidence="6" type="ORF">FHETE_8552</name>
</gene>
<evidence type="ECO:0000256" key="2">
    <source>
        <dbReference type="ARBA" id="ARBA00022679"/>
    </source>
</evidence>
<dbReference type="SUPFAM" id="SSF54495">
    <property type="entry name" value="UBC-like"/>
    <property type="match status" value="1"/>
</dbReference>
<dbReference type="GO" id="GO:0016779">
    <property type="term" value="F:nucleotidyltransferase activity"/>
    <property type="evidence" value="ECO:0007669"/>
    <property type="project" value="UniProtKB-KW"/>
</dbReference>
<dbReference type="PROSITE" id="PS50127">
    <property type="entry name" value="UBC_2"/>
    <property type="match status" value="1"/>
</dbReference>
<keyword evidence="1" id="KW-0328">Glycosyltransferase</keyword>
<evidence type="ECO:0000256" key="4">
    <source>
        <dbReference type="ARBA" id="ARBA00023027"/>
    </source>
</evidence>
<proteinExistence type="predicted"/>
<evidence type="ECO:0000256" key="3">
    <source>
        <dbReference type="ARBA" id="ARBA00022695"/>
    </source>
</evidence>
<dbReference type="AlphaFoldDB" id="A0A8H5T1C1"/>
<dbReference type="OrthoDB" id="109543at2759"/>
<sequence length="1187" mass="132375">MGIRQFNIDLRAAIEAADDFPCVSNLRKGDSDGELAFTYTNSSMPQEEARQPRIDIQALSTDPDSYPRHPGFLIFTSSDTPASLEQWLQDTSRLTKGWSVKDVITTVSRVLTKKLNLSDYCISQEPLIESMEPSGDSIMDDDEDSSYDDDYDYLDLDPLPPSRPALQDTPRSARVGTVRLKRHLREARKAGFHISIPTEGEDVTFRLFSLSIRVSTLAIPEEALEAWGLEPSEYVVLVFKLWTGYPSLSEFLQLPSDQTTVQCRFGKCAGPEPSYESMIRMFSRQLLEQSNPDEEGEGEESDPKSPFVPIYMSLSLDTLLNKTFPGLLRLRLSERISWEQAQEMLFQLSRGNHLSVNSNSSQDIIVQRDRVASADRFGLEFLRHDYVSDDTNDLNIILVAMQFSLQRFIKCTKYCLVCHQRVDEGFEAVKPFVCDNSLCLYQYLSLGFCQSIEQEIINNPYVVDLLVSFFYSAAASSRLREFPRGLGLKCASSAFALDSTKPIIAEACFELKTLKFQSSDYPKCRSIGEGQCVLLVVGRMKSLSTPIFHTNVEKHICMIDSCRSTDFTFEIMSTSTTPLGIVPNPTDKKDTQDIAPTPGGVEVTVFKYEQDIDMLKPAERDRALLSMAEGIPSVEEMRDYLTGRPGRRLTSWKRMGSSTLGLLNWIVASNRSFIVQDAQIPGATSPDVAMPENKLVGGMKAGWMQFRFAQGSPEKEQLFLKHLPKKRYPSLFAWHGSPLSNWHSIIRTGLDFSVVAHGRAYGNGVYFSKDFTVSSGYMGGHQLTYNSWGNSVLKITNAISICELVNEPNKFLSTNPHFVVENVDWIQCRYLFIEVHRTSTRSSPNVAATTDTAYSDSSMYLEQDPSHVLVCGKRKVAIPKSAIPISRRRVRGQDQSSAIGSSVGCPILLDDSVSDSSSSAEADAELDYLLASDDENTIVPTTARKRRRTSTDSGLGETRLLPSQISNVTPFQPGQVDISSLPKLTEPTWAASSLAALRALSNHIKDLQKIQSSHDLAILGWYIDFEKLENMFHWIVELHSFDKSLLLAQDMIRYGCSSIVLELRFGASFPISPPFVRVIRPRFLPFAQGGGGHVTVGGAICSELLTNSGWSPALSLEKVFLEVRMNLCEKDPPARLERTSAPVQAGTVVAGNMDYNMFEAVDAFRRAAATHGWQVPSDLEMLRSMSG</sequence>
<accession>A0A8H5T1C1</accession>
<dbReference type="PANTHER" id="PTHR21328">
    <property type="entry name" value="POLY ADP-RIBOSE POLYMERASE FAMILY, MEMBER PARP"/>
    <property type="match status" value="1"/>
</dbReference>
<dbReference type="Pfam" id="PF00644">
    <property type="entry name" value="PARP"/>
    <property type="match status" value="1"/>
</dbReference>
<dbReference type="InterPro" id="IPR016135">
    <property type="entry name" value="UBQ-conjugating_enzyme/RWD"/>
</dbReference>
<name>A0A8H5T1C1_FUSHE</name>
<dbReference type="CDD" id="cd23802">
    <property type="entry name" value="UBCc_UBE2Q"/>
    <property type="match status" value="1"/>
</dbReference>
<dbReference type="EMBL" id="JAAGWQ010000181">
    <property type="protein sequence ID" value="KAF5661318.1"/>
    <property type="molecule type" value="Genomic_DNA"/>
</dbReference>
<comment type="caution">
    <text evidence="6">The sequence shown here is derived from an EMBL/GenBank/DDBJ whole genome shotgun (WGS) entry which is preliminary data.</text>
</comment>
<evidence type="ECO:0000313" key="6">
    <source>
        <dbReference type="EMBL" id="KAF5661318.1"/>
    </source>
</evidence>
<evidence type="ECO:0000256" key="1">
    <source>
        <dbReference type="ARBA" id="ARBA00022676"/>
    </source>
</evidence>